<keyword evidence="1" id="KW-1133">Transmembrane helix</keyword>
<evidence type="ECO:0000313" key="3">
    <source>
        <dbReference type="Proteomes" id="UP000216779"/>
    </source>
</evidence>
<dbReference type="EMBL" id="NCBC01000815">
    <property type="protein sequence ID" value="OYV72694.1"/>
    <property type="molecule type" value="Genomic_DNA"/>
</dbReference>
<gene>
    <name evidence="2" type="ORF">B7Z70_14430</name>
</gene>
<evidence type="ECO:0000313" key="2">
    <source>
        <dbReference type="EMBL" id="OYV72694.1"/>
    </source>
</evidence>
<evidence type="ECO:0000256" key="1">
    <source>
        <dbReference type="SAM" id="Phobius"/>
    </source>
</evidence>
<protein>
    <submittedName>
        <fullName evidence="2">Uncharacterized protein</fullName>
    </submittedName>
</protein>
<dbReference type="Proteomes" id="UP000216779">
    <property type="component" value="Unassembled WGS sequence"/>
</dbReference>
<proteinExistence type="predicted"/>
<reference evidence="2 3" key="1">
    <citation type="submission" date="2017-03" db="EMBL/GenBank/DDBJ databases">
        <title>Lifting the veil on microbial sulfur biogeochemistry in mining wastewaters.</title>
        <authorList>
            <person name="Kantor R.S."/>
            <person name="Colenbrander Nelson T."/>
            <person name="Marshall S."/>
            <person name="Bennett D."/>
            <person name="Apte S."/>
            <person name="Camacho D."/>
            <person name="Thomas B.C."/>
            <person name="Warren L.A."/>
            <person name="Banfield J.F."/>
        </authorList>
    </citation>
    <scope>NUCLEOTIDE SEQUENCE [LARGE SCALE GENOMIC DNA]</scope>
    <source>
        <strain evidence="2">21-59-9</strain>
    </source>
</reference>
<comment type="caution">
    <text evidence="2">The sequence shown here is derived from an EMBL/GenBank/DDBJ whole genome shotgun (WGS) entry which is preliminary data.</text>
</comment>
<accession>A0A257SHP4</accession>
<keyword evidence="1" id="KW-0472">Membrane</keyword>
<sequence length="143" mass="14961">MSVLEPAVRIRAARRHKRLAIAVAVGLSLPLMAWLWREGDLPGVSPAPFSRAASTYNVDGVYGPGGWLLPVALRTIAVHADHVSVRGPDGKLVVGAHAIQSVRGAVTQACAVHPGSPGTVLVSCGGRHLRIEAGRCVIDGRRA</sequence>
<organism evidence="2 3">
    <name type="scientific">Acidithiobacillus ferrivorans</name>
    <dbReference type="NCBI Taxonomy" id="160808"/>
    <lineage>
        <taxon>Bacteria</taxon>
        <taxon>Pseudomonadati</taxon>
        <taxon>Pseudomonadota</taxon>
        <taxon>Acidithiobacillia</taxon>
        <taxon>Acidithiobacillales</taxon>
        <taxon>Acidithiobacillaceae</taxon>
        <taxon>Acidithiobacillus</taxon>
    </lineage>
</organism>
<keyword evidence="1" id="KW-0812">Transmembrane</keyword>
<name>A0A257SHP4_9PROT</name>
<dbReference type="AlphaFoldDB" id="A0A257SHP4"/>
<feature type="transmembrane region" description="Helical" evidence="1">
    <location>
        <begin position="19"/>
        <end position="36"/>
    </location>
</feature>